<organism evidence="4 5">
    <name type="scientific">Caenorhabditis auriculariae</name>
    <dbReference type="NCBI Taxonomy" id="2777116"/>
    <lineage>
        <taxon>Eukaryota</taxon>
        <taxon>Metazoa</taxon>
        <taxon>Ecdysozoa</taxon>
        <taxon>Nematoda</taxon>
        <taxon>Chromadorea</taxon>
        <taxon>Rhabditida</taxon>
        <taxon>Rhabditina</taxon>
        <taxon>Rhabditomorpha</taxon>
        <taxon>Rhabditoidea</taxon>
        <taxon>Rhabditidae</taxon>
        <taxon>Peloderinae</taxon>
        <taxon>Caenorhabditis</taxon>
    </lineage>
</organism>
<reference evidence="4" key="1">
    <citation type="submission" date="2020-10" db="EMBL/GenBank/DDBJ databases">
        <authorList>
            <person name="Kikuchi T."/>
        </authorList>
    </citation>
    <scope>NUCLEOTIDE SEQUENCE</scope>
    <source>
        <strain evidence="4">NKZ352</strain>
    </source>
</reference>
<dbReference type="GO" id="GO:0005525">
    <property type="term" value="F:GTP binding"/>
    <property type="evidence" value="ECO:0007669"/>
    <property type="project" value="InterPro"/>
</dbReference>
<evidence type="ECO:0000313" key="4">
    <source>
        <dbReference type="EMBL" id="CAD6191468.1"/>
    </source>
</evidence>
<dbReference type="Pfam" id="PF00071">
    <property type="entry name" value="Ras"/>
    <property type="match status" value="1"/>
</dbReference>
<dbReference type="SMART" id="SM00175">
    <property type="entry name" value="RAB"/>
    <property type="match status" value="1"/>
</dbReference>
<evidence type="ECO:0000256" key="3">
    <source>
        <dbReference type="SAM" id="MobiDB-lite"/>
    </source>
</evidence>
<dbReference type="Gene3D" id="3.40.50.300">
    <property type="entry name" value="P-loop containing nucleotide triphosphate hydrolases"/>
    <property type="match status" value="1"/>
</dbReference>
<dbReference type="SMART" id="SM00173">
    <property type="entry name" value="RAS"/>
    <property type="match status" value="1"/>
</dbReference>
<evidence type="ECO:0000256" key="1">
    <source>
        <dbReference type="ARBA" id="ARBA00008846"/>
    </source>
</evidence>
<keyword evidence="5" id="KW-1185">Reference proteome</keyword>
<dbReference type="AlphaFoldDB" id="A0A8S1HA28"/>
<dbReference type="Proteomes" id="UP000835052">
    <property type="component" value="Unassembled WGS sequence"/>
</dbReference>
<dbReference type="GO" id="GO:0005886">
    <property type="term" value="C:plasma membrane"/>
    <property type="evidence" value="ECO:0007669"/>
    <property type="project" value="TreeGrafter"/>
</dbReference>
<dbReference type="InterPro" id="IPR001806">
    <property type="entry name" value="Small_GTPase"/>
</dbReference>
<name>A0A8S1HA28_9PELO</name>
<keyword evidence="2" id="KW-0597">Phosphoprotein</keyword>
<evidence type="ECO:0000313" key="5">
    <source>
        <dbReference type="Proteomes" id="UP000835052"/>
    </source>
</evidence>
<protein>
    <submittedName>
        <fullName evidence="4">Uncharacterized protein</fullName>
    </submittedName>
</protein>
<dbReference type="PROSITE" id="PS51421">
    <property type="entry name" value="RAS"/>
    <property type="match status" value="1"/>
</dbReference>
<feature type="region of interest" description="Disordered" evidence="3">
    <location>
        <begin position="1"/>
        <end position="116"/>
    </location>
</feature>
<dbReference type="PANTHER" id="PTHR45775">
    <property type="entry name" value="RAD, GEM/KIR FAMILY MEMBER 2, ISOFORM C"/>
    <property type="match status" value="1"/>
</dbReference>
<comment type="caution">
    <text evidence="4">The sequence shown here is derived from an EMBL/GenBank/DDBJ whole genome shotgun (WGS) entry which is preliminary data.</text>
</comment>
<proteinExistence type="inferred from homology"/>
<dbReference type="InterPro" id="IPR027417">
    <property type="entry name" value="P-loop_NTPase"/>
</dbReference>
<gene>
    <name evidence="4" type="ORF">CAUJ_LOCUS7387</name>
</gene>
<dbReference type="PRINTS" id="PR00449">
    <property type="entry name" value="RASTRNSFRMNG"/>
</dbReference>
<dbReference type="OrthoDB" id="5239715at2759"/>
<dbReference type="GO" id="GO:0003924">
    <property type="term" value="F:GTPase activity"/>
    <property type="evidence" value="ECO:0007669"/>
    <property type="project" value="InterPro"/>
</dbReference>
<sequence length="361" mass="40377">MDSRRVSLPAVTIHSPRPSYLSPTHLSPAASGMMHARRSLPSTPTPGGGRRSLPGTPRTVSPRRRPLPLVDEHLPTTSRASSRSKLRFRYSKREDSSSSSSQRDQLEMTPKDGNMLRSFDLRHGEIVDRGYQTKKPIQPVLCKPGDGRRATCPEIWLLPESSKSPRHVVMRVYGNKNSGKKTLVRQLYHLATTTNPDTVDVNDNDEGKTKSLHFLLNGEELELEILMESALENAPFEPSLIIYLIVYSVDSRESFAVASALLDRIGRARGSTILIGNKMDLKRNQAVSTIEGKSLAKIYKSAFVEVSALLSMNVEDCWSEVLKHIQNPIVPSQEKTWYEKIVSRGRHIAKSCEEIVQKIIS</sequence>
<dbReference type="InterPro" id="IPR051641">
    <property type="entry name" value="RGK_GTP-binding_reg"/>
</dbReference>
<accession>A0A8S1HA28</accession>
<dbReference type="EMBL" id="CAJGYM010000021">
    <property type="protein sequence ID" value="CAD6191468.1"/>
    <property type="molecule type" value="Genomic_DNA"/>
</dbReference>
<comment type="similarity">
    <text evidence="1">Belongs to the small GTPase superfamily. RGK family.</text>
</comment>
<evidence type="ECO:0000256" key="2">
    <source>
        <dbReference type="ARBA" id="ARBA00022553"/>
    </source>
</evidence>
<dbReference type="PANTHER" id="PTHR45775:SF6">
    <property type="entry name" value="RAD, GEM_KIR FAMILY MEMBER 2, ISOFORM C"/>
    <property type="match status" value="1"/>
</dbReference>
<dbReference type="SUPFAM" id="SSF52540">
    <property type="entry name" value="P-loop containing nucleoside triphosphate hydrolases"/>
    <property type="match status" value="1"/>
</dbReference>
<dbReference type="GO" id="GO:0005246">
    <property type="term" value="F:calcium channel regulator activity"/>
    <property type="evidence" value="ECO:0007669"/>
    <property type="project" value="TreeGrafter"/>
</dbReference>